<dbReference type="Gene3D" id="2.60.200.20">
    <property type="match status" value="1"/>
</dbReference>
<feature type="domain" description="Fork-head" evidence="9">
    <location>
        <begin position="277"/>
        <end position="372"/>
    </location>
</feature>
<dbReference type="GO" id="GO:0045893">
    <property type="term" value="P:positive regulation of DNA-templated transcription"/>
    <property type="evidence" value="ECO:0007669"/>
    <property type="project" value="UniProtKB-ARBA"/>
</dbReference>
<dbReference type="PANTHER" id="PTHR45881:SF7">
    <property type="entry name" value="CHECKPOINT SUPPRESSOR 1-LIKE, ISOFORM A-RELATED"/>
    <property type="match status" value="1"/>
</dbReference>
<dbReference type="InterPro" id="IPR036390">
    <property type="entry name" value="WH_DNA-bd_sf"/>
</dbReference>
<proteinExistence type="evidence at transcript level"/>
<dbReference type="InterPro" id="IPR000253">
    <property type="entry name" value="FHA_dom"/>
</dbReference>
<dbReference type="CDD" id="cd20026">
    <property type="entry name" value="FH_FOXK"/>
    <property type="match status" value="1"/>
</dbReference>
<dbReference type="Pfam" id="PF20700">
    <property type="entry name" value="Mutator"/>
    <property type="match status" value="1"/>
</dbReference>
<dbReference type="PROSITE" id="PS00657">
    <property type="entry name" value="FORK_HEAD_1"/>
    <property type="match status" value="1"/>
</dbReference>
<feature type="compositionally biased region" description="Acidic residues" evidence="7">
    <location>
        <begin position="230"/>
        <end position="242"/>
    </location>
</feature>
<dbReference type="SUPFAM" id="SSF49879">
    <property type="entry name" value="SMAD/FHA domain"/>
    <property type="match status" value="1"/>
</dbReference>
<dbReference type="CDD" id="cd22688">
    <property type="entry name" value="FHA_FOXK"/>
    <property type="match status" value="1"/>
</dbReference>
<keyword evidence="5 6" id="KW-0539">Nucleus</keyword>
<keyword evidence="2" id="KW-0805">Transcription regulation</keyword>
<dbReference type="FunFam" id="1.10.10.10:FF:000030">
    <property type="entry name" value="Forkhead box protein K2"/>
    <property type="match status" value="1"/>
</dbReference>
<evidence type="ECO:0000256" key="3">
    <source>
        <dbReference type="ARBA" id="ARBA00023125"/>
    </source>
</evidence>
<dbReference type="GO" id="GO:0000978">
    <property type="term" value="F:RNA polymerase II cis-regulatory region sequence-specific DNA binding"/>
    <property type="evidence" value="ECO:0007669"/>
    <property type="project" value="TreeGrafter"/>
</dbReference>
<dbReference type="InterPro" id="IPR030456">
    <property type="entry name" value="TF_fork_head_CS_2"/>
</dbReference>
<feature type="compositionally biased region" description="Polar residues" evidence="7">
    <location>
        <begin position="176"/>
        <end position="203"/>
    </location>
</feature>
<comment type="subcellular location">
    <subcellularLocation>
        <location evidence="1 6">Nucleus</location>
    </subcellularLocation>
</comment>
<dbReference type="PROSITE" id="PS50039">
    <property type="entry name" value="FORK_HEAD_3"/>
    <property type="match status" value="1"/>
</dbReference>
<dbReference type="GO" id="GO:0000981">
    <property type="term" value="F:DNA-binding transcription factor activity, RNA polymerase II-specific"/>
    <property type="evidence" value="ECO:0007669"/>
    <property type="project" value="TreeGrafter"/>
</dbReference>
<evidence type="ECO:0000256" key="4">
    <source>
        <dbReference type="ARBA" id="ARBA00023163"/>
    </source>
</evidence>
<feature type="compositionally biased region" description="Low complexity" evidence="7">
    <location>
        <begin position="256"/>
        <end position="267"/>
    </location>
</feature>
<dbReference type="AlphaFoldDB" id="T2MEB0"/>
<dbReference type="GO" id="GO:0005634">
    <property type="term" value="C:nucleus"/>
    <property type="evidence" value="ECO:0007669"/>
    <property type="project" value="UniProtKB-SubCell"/>
</dbReference>
<dbReference type="Gene3D" id="1.10.10.10">
    <property type="entry name" value="Winged helix-like DNA-binding domain superfamily/Winged helix DNA-binding domain"/>
    <property type="match status" value="1"/>
</dbReference>
<feature type="non-terminal residue" evidence="10">
    <location>
        <position position="1"/>
    </location>
</feature>
<dbReference type="PRINTS" id="PR00053">
    <property type="entry name" value="FORKHEAD"/>
</dbReference>
<protein>
    <submittedName>
        <fullName evidence="10">Forkhead box protein K1</fullName>
    </submittedName>
</protein>
<reference evidence="10" key="1">
    <citation type="journal article" date="2013" name="Genome Biol. Evol.">
        <title>Punctuated emergences of genetic and phenotypic innovations in eumetazoan, bilaterian, euteleostome, and hominidae ancestors.</title>
        <authorList>
            <person name="Wenger Y."/>
            <person name="Galliot B."/>
        </authorList>
    </citation>
    <scope>NUCLEOTIDE SEQUENCE</scope>
    <source>
        <tissue evidence="10">Whole animals</tissue>
    </source>
</reference>
<evidence type="ECO:0000256" key="7">
    <source>
        <dbReference type="SAM" id="MobiDB-lite"/>
    </source>
</evidence>
<dbReference type="SMART" id="SM00339">
    <property type="entry name" value="FH"/>
    <property type="match status" value="1"/>
</dbReference>
<feature type="DNA-binding region" description="Fork-head" evidence="6">
    <location>
        <begin position="277"/>
        <end position="372"/>
    </location>
</feature>
<keyword evidence="3 6" id="KW-0238">DNA-binding</keyword>
<gene>
    <name evidence="10" type="primary">FOXK1</name>
</gene>
<name>T2MEB0_HYDVU</name>
<evidence type="ECO:0000259" key="8">
    <source>
        <dbReference type="PROSITE" id="PS50006"/>
    </source>
</evidence>
<dbReference type="Pfam" id="PF00498">
    <property type="entry name" value="FHA"/>
    <property type="match status" value="1"/>
</dbReference>
<dbReference type="InterPro" id="IPR018122">
    <property type="entry name" value="TF_fork_head_CS_1"/>
</dbReference>
<dbReference type="PANTHER" id="PTHR45881">
    <property type="entry name" value="CHECKPOINT SUPPRESSOR 1-LIKE, ISOFORM A-RELATED"/>
    <property type="match status" value="1"/>
</dbReference>
<dbReference type="InterPro" id="IPR001766">
    <property type="entry name" value="Fork_head_dom"/>
</dbReference>
<dbReference type="Pfam" id="PF00250">
    <property type="entry name" value="Forkhead"/>
    <property type="match status" value="1"/>
</dbReference>
<keyword evidence="4" id="KW-0804">Transcription</keyword>
<dbReference type="OrthoDB" id="5983687at2759"/>
<dbReference type="InterPro" id="IPR049012">
    <property type="entry name" value="Mutator_transp_dom"/>
</dbReference>
<sequence length="1270" mass="141714">GGKGTLNMACVSDEHEDPALALLSLRQGDSQNEKMKKPAWANNSPIAKLAGREFEYMVRQNRISIGRNSKLGDVDINMGHSSFISRKHLEIKYESPFFYLSTRGKNGVFVDGQFYRKGSERILLKNKCVLRFPSTNIKVWFTSLLDKSSTDNLLASPPRQKSIIPLRISIPDADSVYSSPAPSPSGTISVPNSCPVSPAQQNLPTPPDSQSSSQHQSYTSELLAAASAAADDDKEDSDGIDEFCEKSSQDSSDEAITPTSILPPISIDGKSKNSGEKPPYSYAQLIVQAITSSADKQLTLNGIYQFIMKNYPYYRINDKGWQNSIRHNLSLNRYFLKVPRSQDEPGKGSFWRIDLSCETKLMEQAFRKRRQRGVACFRPPYISSRSAPVSPTQGVMLPPSFKPQSRNNEDDQQDLNNFEEQNDLNLTLPPALQPVRISSISAQPSPRSVFFTSNKFIGTVSSGQVIQAAPSRTPSGIYLQTNDRQPTEVRSPINPPTTMMFHQPIKSPLLSPSQNGNHSTSSFSHTTIVTSVVPSAQLLTSAQLLSVNALNHMMNQQQGSMIPITFSVTGSHLDALQSSNSGDDKKDLNKEAFSITDILTTRNIVSQQNSVNGLIGKVASVAYQNCNSPQTVVVLAPSSSILQNPTEALQAAKRAYPRPALIQTEDIKKRKLSDPITSNVESNKHNRPSLTLRHQLQQGSLVHSSNAVFQLQQQNVNRLLQPLQLSQQDNDKKVLNSSEYLELSAEESLHREKLEQECKNRVPVNPINTSASSNKKNIYGYRIIDSTLLAFVIQLLCCPECKTCRLNLSENAKKKIGLTSSLIIFCKCGFNHEFFTSKKCGSEKSRAFDINQRSVYAMRSCGQGHTGLKRFCYLMDLPPPMTKNTYIKIVQKIAIQVEAIAVETMSDAALEIIKASQHTTDESNLINTSVSCDGTWQRRSFSSYNGVYTAISMITGKVLDCEVLSKYCKRCFLITKKKNTDPDAYKILKNTHFCNLNYTGPSTGMEVAGAKSIFERSIEKYKLRYTEFCGDGDSKAFSSVERVYGDTLVSKLECVGHVQKRVGTRLRKLKKESRLGGKGRLTDATIDRLQNYYGIAVRTKNQSVNEMRSAILASLFHVASSKENNYHIYCPNDEKSWCQHNVDRKHPNQPSLYKPGPGLPRDIIELLKPIYKELSSNELLAKCMHGKTQNQNESLNMMIWERVPKTKFCSLLHLKFATYDAIANFNIGKKASVMTYENLNMIPGTFTIDGCNRENKMRLYQSSYKNKSDV</sequence>
<dbReference type="SMART" id="SM00240">
    <property type="entry name" value="FHA"/>
    <property type="match status" value="1"/>
</dbReference>
<dbReference type="InterPro" id="IPR008984">
    <property type="entry name" value="SMAD_FHA_dom_sf"/>
</dbReference>
<evidence type="ECO:0000259" key="9">
    <source>
        <dbReference type="PROSITE" id="PS50039"/>
    </source>
</evidence>
<dbReference type="PROSITE" id="PS00658">
    <property type="entry name" value="FORK_HEAD_2"/>
    <property type="match status" value="1"/>
</dbReference>
<evidence type="ECO:0000256" key="2">
    <source>
        <dbReference type="ARBA" id="ARBA00023015"/>
    </source>
</evidence>
<evidence type="ECO:0000256" key="6">
    <source>
        <dbReference type="PROSITE-ProRule" id="PRU00089"/>
    </source>
</evidence>
<evidence type="ECO:0000313" key="10">
    <source>
        <dbReference type="EMBL" id="CDG70444.1"/>
    </source>
</evidence>
<dbReference type="InterPro" id="IPR036388">
    <property type="entry name" value="WH-like_DNA-bd_sf"/>
</dbReference>
<feature type="domain" description="FHA" evidence="8">
    <location>
        <begin position="63"/>
        <end position="115"/>
    </location>
</feature>
<feature type="region of interest" description="Disordered" evidence="7">
    <location>
        <begin position="175"/>
        <end position="275"/>
    </location>
</feature>
<evidence type="ECO:0000256" key="1">
    <source>
        <dbReference type="ARBA" id="ARBA00004123"/>
    </source>
</evidence>
<accession>T2MEB0</accession>
<feature type="region of interest" description="Disordered" evidence="7">
    <location>
        <begin position="387"/>
        <end position="413"/>
    </location>
</feature>
<feature type="non-terminal residue" evidence="10">
    <location>
        <position position="1270"/>
    </location>
</feature>
<dbReference type="SUPFAM" id="SSF46785">
    <property type="entry name" value="Winged helix' DNA-binding domain"/>
    <property type="match status" value="1"/>
</dbReference>
<dbReference type="PROSITE" id="PS50006">
    <property type="entry name" value="FHA_DOMAIN"/>
    <property type="match status" value="1"/>
</dbReference>
<evidence type="ECO:0000256" key="5">
    <source>
        <dbReference type="ARBA" id="ARBA00023242"/>
    </source>
</evidence>
<dbReference type="EMBL" id="HAAD01004212">
    <property type="protein sequence ID" value="CDG70444.1"/>
    <property type="molecule type" value="mRNA"/>
</dbReference>
<organism evidence="10">
    <name type="scientific">Hydra vulgaris</name>
    <name type="common">Hydra</name>
    <name type="synonym">Hydra attenuata</name>
    <dbReference type="NCBI Taxonomy" id="6087"/>
    <lineage>
        <taxon>Eukaryota</taxon>
        <taxon>Metazoa</taxon>
        <taxon>Cnidaria</taxon>
        <taxon>Hydrozoa</taxon>
        <taxon>Hydroidolina</taxon>
        <taxon>Anthoathecata</taxon>
        <taxon>Aplanulata</taxon>
        <taxon>Hydridae</taxon>
        <taxon>Hydra</taxon>
    </lineage>
</organism>
<feature type="compositionally biased region" description="Low complexity" evidence="7">
    <location>
        <begin position="209"/>
        <end position="229"/>
    </location>
</feature>